<dbReference type="OrthoDB" id="372421at2759"/>
<feature type="region of interest" description="Disordered" evidence="1">
    <location>
        <begin position="1"/>
        <end position="33"/>
    </location>
</feature>
<gene>
    <name evidence="2" type="ORF">GPECTOR_2g1488</name>
</gene>
<evidence type="ECO:0000256" key="1">
    <source>
        <dbReference type="SAM" id="MobiDB-lite"/>
    </source>
</evidence>
<dbReference type="AlphaFoldDB" id="A0A150H1A5"/>
<dbReference type="EMBL" id="LSYV01000003">
    <property type="protein sequence ID" value="KXZ55937.1"/>
    <property type="molecule type" value="Genomic_DNA"/>
</dbReference>
<protein>
    <submittedName>
        <fullName evidence="2">Uncharacterized protein</fullName>
    </submittedName>
</protein>
<accession>A0A150H1A5</accession>
<proteinExistence type="predicted"/>
<name>A0A150H1A5_GONPE</name>
<evidence type="ECO:0000313" key="3">
    <source>
        <dbReference type="Proteomes" id="UP000075714"/>
    </source>
</evidence>
<evidence type="ECO:0000313" key="2">
    <source>
        <dbReference type="EMBL" id="KXZ55937.1"/>
    </source>
</evidence>
<reference evidence="3" key="1">
    <citation type="journal article" date="2016" name="Nat. Commun.">
        <title>The Gonium pectorale genome demonstrates co-option of cell cycle regulation during the evolution of multicellularity.</title>
        <authorList>
            <person name="Hanschen E.R."/>
            <person name="Marriage T.N."/>
            <person name="Ferris P.J."/>
            <person name="Hamaji T."/>
            <person name="Toyoda A."/>
            <person name="Fujiyama A."/>
            <person name="Neme R."/>
            <person name="Noguchi H."/>
            <person name="Minakuchi Y."/>
            <person name="Suzuki M."/>
            <person name="Kawai-Toyooka H."/>
            <person name="Smith D.R."/>
            <person name="Sparks H."/>
            <person name="Anderson J."/>
            <person name="Bakaric R."/>
            <person name="Luria V."/>
            <person name="Karger A."/>
            <person name="Kirschner M.W."/>
            <person name="Durand P.M."/>
            <person name="Michod R.E."/>
            <person name="Nozaki H."/>
            <person name="Olson B.J."/>
        </authorList>
    </citation>
    <scope>NUCLEOTIDE SEQUENCE [LARGE SCALE GENOMIC DNA]</scope>
    <source>
        <strain evidence="3">NIES-2863</strain>
    </source>
</reference>
<feature type="compositionally biased region" description="Low complexity" evidence="1">
    <location>
        <begin position="69"/>
        <end position="89"/>
    </location>
</feature>
<feature type="region of interest" description="Disordered" evidence="1">
    <location>
        <begin position="69"/>
        <end position="103"/>
    </location>
</feature>
<dbReference type="Proteomes" id="UP000075714">
    <property type="component" value="Unassembled WGS sequence"/>
</dbReference>
<dbReference type="Gene3D" id="3.40.50.1010">
    <property type="entry name" value="5'-nuclease"/>
    <property type="match status" value="1"/>
</dbReference>
<keyword evidence="3" id="KW-1185">Reference proteome</keyword>
<sequence>MLRCPRLPPSPTRPSPSNACPHPPAHQTKLSYKYRRRTHSVAPALEESYLRLDVSCGSEACDACRVGASSSTAATDGGSFSSSAAVASAAPPPPPSSSLSASAPHYLIPDAEALSDWLELFELPDITNVVLLDSAIKKVRGRVRGGPV</sequence>
<organism evidence="2 3">
    <name type="scientific">Gonium pectorale</name>
    <name type="common">Green alga</name>
    <dbReference type="NCBI Taxonomy" id="33097"/>
    <lineage>
        <taxon>Eukaryota</taxon>
        <taxon>Viridiplantae</taxon>
        <taxon>Chlorophyta</taxon>
        <taxon>core chlorophytes</taxon>
        <taxon>Chlorophyceae</taxon>
        <taxon>CS clade</taxon>
        <taxon>Chlamydomonadales</taxon>
        <taxon>Volvocaceae</taxon>
        <taxon>Gonium</taxon>
    </lineage>
</organism>
<comment type="caution">
    <text evidence="2">The sequence shown here is derived from an EMBL/GenBank/DDBJ whole genome shotgun (WGS) entry which is preliminary data.</text>
</comment>
<feature type="compositionally biased region" description="Pro residues" evidence="1">
    <location>
        <begin position="1"/>
        <end position="14"/>
    </location>
</feature>
<dbReference type="STRING" id="33097.A0A150H1A5"/>